<accession>A0ABU4JMF8</accession>
<organism evidence="1 2">
    <name type="scientific">Epilithonimonas ginsengisoli</name>
    <dbReference type="NCBI Taxonomy" id="1245592"/>
    <lineage>
        <taxon>Bacteria</taxon>
        <taxon>Pseudomonadati</taxon>
        <taxon>Bacteroidota</taxon>
        <taxon>Flavobacteriia</taxon>
        <taxon>Flavobacteriales</taxon>
        <taxon>Weeksellaceae</taxon>
        <taxon>Chryseobacterium group</taxon>
        <taxon>Epilithonimonas</taxon>
    </lineage>
</organism>
<name>A0ABU4JMF8_9FLAO</name>
<dbReference type="EMBL" id="JAMXLT020000048">
    <property type="protein sequence ID" value="MDW8550883.1"/>
    <property type="molecule type" value="Genomic_DNA"/>
</dbReference>
<protein>
    <submittedName>
        <fullName evidence="1">Uncharacterized protein</fullName>
    </submittedName>
</protein>
<proteinExistence type="predicted"/>
<sequence>MSICDTKKLRSKDDVSAPLEAIFKGNGYGNNRTYETDLASIISAF</sequence>
<dbReference type="Proteomes" id="UP001204439">
    <property type="component" value="Unassembled WGS sequence"/>
</dbReference>
<dbReference type="RefSeq" id="WP_165596573.1">
    <property type="nucleotide sequence ID" value="NZ_JAMXLT020000048.1"/>
</dbReference>
<reference evidence="1 2" key="1">
    <citation type="submission" date="2023-11" db="EMBL/GenBank/DDBJ databases">
        <title>First isolation, identification, and characterization of non-pathogenic Epilithonimonas ginsengisoli isolated from diseased farmed rainbow trout (Oncorhynchus mykiss) in Chile.</title>
        <authorList>
            <person name="Miranda C.D."/>
            <person name="Irgang R."/>
            <person name="Concha C."/>
            <person name="Rojas R."/>
            <person name="Avendano R."/>
        </authorList>
    </citation>
    <scope>NUCLEOTIDE SEQUENCE [LARGE SCALE GENOMIC DNA]</scope>
    <source>
        <strain evidence="1 2">FP99</strain>
    </source>
</reference>
<comment type="caution">
    <text evidence="1">The sequence shown here is derived from an EMBL/GenBank/DDBJ whole genome shotgun (WGS) entry which is preliminary data.</text>
</comment>
<gene>
    <name evidence="1" type="ORF">NG800_018295</name>
</gene>
<evidence type="ECO:0000313" key="1">
    <source>
        <dbReference type="EMBL" id="MDW8550883.1"/>
    </source>
</evidence>
<keyword evidence="2" id="KW-1185">Reference proteome</keyword>
<evidence type="ECO:0000313" key="2">
    <source>
        <dbReference type="Proteomes" id="UP001204439"/>
    </source>
</evidence>